<sequence>MPTSCNSIADEIAALRADIAALDGRFALKSDLNNYIPKSDRNAIISEAVGKAYTQIYNAILAYIEGLFNPSDDLARRVSQLENQVGIILSQLTGVKDTANQALNLAKQAFSKPGIKGDKGDRGERGLQGIPGINGLRGDRGLRGERGLKGDKGDRGLRGERGLKGDKGDRGLRGERGLKGDMGLRGLPGLTGERGIEGIPGKPGMDGQRGIQGQRGERGYEGLPGRPGLKGERGERGERGLDAREDATLKRRLTAIENYINQLDAAGSKIVAAINRNNESLRGVKNFALGFLRIFNIF</sequence>
<dbReference type="RefSeq" id="WP_015213566.1">
    <property type="nucleotide sequence ID" value="NC_019771.1"/>
</dbReference>
<feature type="compositionally biased region" description="Basic and acidic residues" evidence="1">
    <location>
        <begin position="229"/>
        <end position="240"/>
    </location>
</feature>
<keyword evidence="3" id="KW-1185">Reference proteome</keyword>
<feature type="region of interest" description="Disordered" evidence="1">
    <location>
        <begin position="114"/>
        <end position="240"/>
    </location>
</feature>
<dbReference type="Proteomes" id="UP000010474">
    <property type="component" value="Chromosome"/>
</dbReference>
<evidence type="ECO:0000313" key="3">
    <source>
        <dbReference type="Proteomes" id="UP000010474"/>
    </source>
</evidence>
<evidence type="ECO:0000256" key="1">
    <source>
        <dbReference type="SAM" id="MobiDB-lite"/>
    </source>
</evidence>
<reference evidence="3" key="1">
    <citation type="journal article" date="2013" name="Proc. Natl. Acad. Sci. U.S.A.">
        <title>Improving the coverage of the cyanobacterial phylum using diversity-driven genome sequencing.</title>
        <authorList>
            <person name="Shih P.M."/>
            <person name="Wu D."/>
            <person name="Latifi A."/>
            <person name="Axen S.D."/>
            <person name="Fewer D.P."/>
            <person name="Talla E."/>
            <person name="Calteau A."/>
            <person name="Cai F."/>
            <person name="Tandeau de Marsac N."/>
            <person name="Rippka R."/>
            <person name="Herdman M."/>
            <person name="Sivonen K."/>
            <person name="Coursin T."/>
            <person name="Laurent T."/>
            <person name="Goodwin L."/>
            <person name="Nolan M."/>
            <person name="Davenport K.W."/>
            <person name="Han C.S."/>
            <person name="Rubin E.M."/>
            <person name="Eisen J.A."/>
            <person name="Woyke T."/>
            <person name="Gugger M."/>
            <person name="Kerfeld C.A."/>
        </authorList>
    </citation>
    <scope>NUCLEOTIDE SEQUENCE [LARGE SCALE GENOMIC DNA]</scope>
    <source>
        <strain evidence="3">ATCC 27899 / PCC 7122</strain>
    </source>
</reference>
<organism evidence="2 3">
    <name type="scientific">Anabaena cylindrica (strain ATCC 27899 / PCC 7122)</name>
    <dbReference type="NCBI Taxonomy" id="272123"/>
    <lineage>
        <taxon>Bacteria</taxon>
        <taxon>Bacillati</taxon>
        <taxon>Cyanobacteriota</taxon>
        <taxon>Cyanophyceae</taxon>
        <taxon>Nostocales</taxon>
        <taxon>Nostocaceae</taxon>
        <taxon>Anabaena</taxon>
    </lineage>
</organism>
<proteinExistence type="predicted"/>
<dbReference type="GO" id="GO:0031012">
    <property type="term" value="C:extracellular matrix"/>
    <property type="evidence" value="ECO:0007669"/>
    <property type="project" value="TreeGrafter"/>
</dbReference>
<feature type="compositionally biased region" description="Basic and acidic residues" evidence="1">
    <location>
        <begin position="115"/>
        <end position="125"/>
    </location>
</feature>
<dbReference type="eggNOG" id="COG3468">
    <property type="taxonomic scope" value="Bacteria"/>
</dbReference>
<gene>
    <name evidence="2" type="ordered locus">Anacy_1404</name>
</gene>
<keyword evidence="2" id="KW-0176">Collagen</keyword>
<evidence type="ECO:0000313" key="2">
    <source>
        <dbReference type="EMBL" id="AFZ56915.1"/>
    </source>
</evidence>
<protein>
    <submittedName>
        <fullName evidence="2">Collagen triple helix repeat-containing protein</fullName>
    </submittedName>
</protein>
<dbReference type="AlphaFoldDB" id="K9ZEW7"/>
<name>K9ZEW7_ANACC</name>
<dbReference type="EMBL" id="CP003659">
    <property type="protein sequence ID" value="AFZ56915.1"/>
    <property type="molecule type" value="Genomic_DNA"/>
</dbReference>
<dbReference type="HOGENOM" id="CLU_932685_0_0_3"/>
<feature type="compositionally biased region" description="Basic and acidic residues" evidence="1">
    <location>
        <begin position="137"/>
        <end position="179"/>
    </location>
</feature>
<dbReference type="PATRIC" id="fig|272123.3.peg.1536"/>
<dbReference type="KEGG" id="acy:Anacy_1404"/>
<dbReference type="PANTHER" id="PTHR24023:SF1082">
    <property type="entry name" value="COLLAGEN TRIPLE HELIX REPEAT"/>
    <property type="match status" value="1"/>
</dbReference>
<dbReference type="STRING" id="272123.Anacy_1404"/>
<dbReference type="OrthoDB" id="10018121at2"/>
<dbReference type="GO" id="GO:0005615">
    <property type="term" value="C:extracellular space"/>
    <property type="evidence" value="ECO:0007669"/>
    <property type="project" value="TreeGrafter"/>
</dbReference>
<accession>K9ZEW7</accession>
<dbReference type="Pfam" id="PF01391">
    <property type="entry name" value="Collagen"/>
    <property type="match status" value="2"/>
</dbReference>
<dbReference type="InterPro" id="IPR050149">
    <property type="entry name" value="Collagen_superfamily"/>
</dbReference>
<dbReference type="PANTHER" id="PTHR24023">
    <property type="entry name" value="COLLAGEN ALPHA"/>
    <property type="match status" value="1"/>
</dbReference>
<dbReference type="InterPro" id="IPR008160">
    <property type="entry name" value="Collagen"/>
</dbReference>